<dbReference type="Proteomes" id="UP001196413">
    <property type="component" value="Unassembled WGS sequence"/>
</dbReference>
<sequence>MIDEILSSLSLQSLHRKEDEQDGRLVTSTRNMAPPFDPLPSPKRYQGAPMIHKIFQVMKYNVAPDSEEVKSGGLLYFPGTTEHCGKGCDDGLLHTMLHHPVLHFGFPANHFENPEDFQKPLGLFVKKSDHRSSLGSSSHALDGTEDPIFITALPPSDCRLEAHRVPALNYFRYPGV</sequence>
<accession>A0AAD5QRV3</accession>
<reference evidence="2" key="1">
    <citation type="submission" date="2021-06" db="EMBL/GenBank/DDBJ databases">
        <title>Parelaphostrongylus tenuis whole genome reference sequence.</title>
        <authorList>
            <person name="Garwood T.J."/>
            <person name="Larsen P.A."/>
            <person name="Fountain-Jones N.M."/>
            <person name="Garbe J.R."/>
            <person name="Macchietto M.G."/>
            <person name="Kania S.A."/>
            <person name="Gerhold R.W."/>
            <person name="Richards J.E."/>
            <person name="Wolf T.M."/>
        </authorList>
    </citation>
    <scope>NUCLEOTIDE SEQUENCE</scope>
    <source>
        <strain evidence="2">MNPRO001-30</strain>
        <tissue evidence="2">Meninges</tissue>
    </source>
</reference>
<feature type="region of interest" description="Disordered" evidence="1">
    <location>
        <begin position="16"/>
        <end position="41"/>
    </location>
</feature>
<keyword evidence="3" id="KW-1185">Reference proteome</keyword>
<dbReference type="AlphaFoldDB" id="A0AAD5QRV3"/>
<name>A0AAD5QRV3_PARTN</name>
<evidence type="ECO:0000256" key="1">
    <source>
        <dbReference type="SAM" id="MobiDB-lite"/>
    </source>
</evidence>
<organism evidence="2 3">
    <name type="scientific">Parelaphostrongylus tenuis</name>
    <name type="common">Meningeal worm</name>
    <dbReference type="NCBI Taxonomy" id="148309"/>
    <lineage>
        <taxon>Eukaryota</taxon>
        <taxon>Metazoa</taxon>
        <taxon>Ecdysozoa</taxon>
        <taxon>Nematoda</taxon>
        <taxon>Chromadorea</taxon>
        <taxon>Rhabditida</taxon>
        <taxon>Rhabditina</taxon>
        <taxon>Rhabditomorpha</taxon>
        <taxon>Strongyloidea</taxon>
        <taxon>Metastrongylidae</taxon>
        <taxon>Parelaphostrongylus</taxon>
    </lineage>
</organism>
<protein>
    <submittedName>
        <fullName evidence="2">Uncharacterized protein</fullName>
    </submittedName>
</protein>
<dbReference type="EMBL" id="JAHQIW010003751">
    <property type="protein sequence ID" value="KAJ1359982.1"/>
    <property type="molecule type" value="Genomic_DNA"/>
</dbReference>
<proteinExistence type="predicted"/>
<comment type="caution">
    <text evidence="2">The sequence shown here is derived from an EMBL/GenBank/DDBJ whole genome shotgun (WGS) entry which is preliminary data.</text>
</comment>
<gene>
    <name evidence="2" type="ORF">KIN20_018828</name>
</gene>
<evidence type="ECO:0000313" key="2">
    <source>
        <dbReference type="EMBL" id="KAJ1359982.1"/>
    </source>
</evidence>
<evidence type="ECO:0000313" key="3">
    <source>
        <dbReference type="Proteomes" id="UP001196413"/>
    </source>
</evidence>